<evidence type="ECO:0000313" key="3">
    <source>
        <dbReference type="Proteomes" id="UP001177670"/>
    </source>
</evidence>
<feature type="region of interest" description="Disordered" evidence="1">
    <location>
        <begin position="1"/>
        <end position="20"/>
    </location>
</feature>
<evidence type="ECO:0000313" key="2">
    <source>
        <dbReference type="EMBL" id="KAK1118925.1"/>
    </source>
</evidence>
<protein>
    <submittedName>
        <fullName evidence="2">Uncharacterized protein</fullName>
    </submittedName>
</protein>
<reference evidence="2" key="1">
    <citation type="submission" date="2021-10" db="EMBL/GenBank/DDBJ databases">
        <title>Melipona bicolor Genome sequencing and assembly.</title>
        <authorList>
            <person name="Araujo N.S."/>
            <person name="Arias M.C."/>
        </authorList>
    </citation>
    <scope>NUCLEOTIDE SEQUENCE</scope>
    <source>
        <strain evidence="2">USP_2M_L1-L4_2017</strain>
        <tissue evidence="2">Whole body</tissue>
    </source>
</reference>
<gene>
    <name evidence="2" type="ORF">K0M31_014694</name>
</gene>
<comment type="caution">
    <text evidence="2">The sequence shown here is derived from an EMBL/GenBank/DDBJ whole genome shotgun (WGS) entry which is preliminary data.</text>
</comment>
<dbReference type="AlphaFoldDB" id="A0AA40FH26"/>
<dbReference type="EMBL" id="JAHYIQ010000040">
    <property type="protein sequence ID" value="KAK1118925.1"/>
    <property type="molecule type" value="Genomic_DNA"/>
</dbReference>
<name>A0AA40FH26_9HYME</name>
<organism evidence="2 3">
    <name type="scientific">Melipona bicolor</name>
    <dbReference type="NCBI Taxonomy" id="60889"/>
    <lineage>
        <taxon>Eukaryota</taxon>
        <taxon>Metazoa</taxon>
        <taxon>Ecdysozoa</taxon>
        <taxon>Arthropoda</taxon>
        <taxon>Hexapoda</taxon>
        <taxon>Insecta</taxon>
        <taxon>Pterygota</taxon>
        <taxon>Neoptera</taxon>
        <taxon>Endopterygota</taxon>
        <taxon>Hymenoptera</taxon>
        <taxon>Apocrita</taxon>
        <taxon>Aculeata</taxon>
        <taxon>Apoidea</taxon>
        <taxon>Anthophila</taxon>
        <taxon>Apidae</taxon>
        <taxon>Melipona</taxon>
    </lineage>
</organism>
<proteinExistence type="predicted"/>
<dbReference type="Proteomes" id="UP001177670">
    <property type="component" value="Unassembled WGS sequence"/>
</dbReference>
<sequence>MAWPPGDLPRMQGAATLHCGETGGGWRRRSAVYRWQRWIMSMQMIVPVAVRVAQGTSQAAR</sequence>
<accession>A0AA40FH26</accession>
<keyword evidence="3" id="KW-1185">Reference proteome</keyword>
<evidence type="ECO:0000256" key="1">
    <source>
        <dbReference type="SAM" id="MobiDB-lite"/>
    </source>
</evidence>